<evidence type="ECO:0000259" key="1">
    <source>
        <dbReference type="Pfam" id="PF07486"/>
    </source>
</evidence>
<accession>A0ABW7EQ41</accession>
<feature type="domain" description="Cell wall hydrolase SleB" evidence="1">
    <location>
        <begin position="262"/>
        <end position="374"/>
    </location>
</feature>
<keyword evidence="2" id="KW-0378">Hydrolase</keyword>
<protein>
    <submittedName>
        <fullName evidence="2">Cell wall hydrolase</fullName>
    </submittedName>
</protein>
<dbReference type="InterPro" id="IPR009003">
    <property type="entry name" value="Peptidase_S1_PA"/>
</dbReference>
<dbReference type="Gene3D" id="6.20.240.60">
    <property type="match status" value="1"/>
</dbReference>
<evidence type="ECO:0000313" key="2">
    <source>
        <dbReference type="EMBL" id="MFG6414984.1"/>
    </source>
</evidence>
<dbReference type="Proteomes" id="UP001606300">
    <property type="component" value="Unassembled WGS sequence"/>
</dbReference>
<dbReference type="Gene3D" id="1.10.10.2520">
    <property type="entry name" value="Cell wall hydrolase SleB, domain 1"/>
    <property type="match status" value="1"/>
</dbReference>
<dbReference type="RefSeq" id="WP_394471046.1">
    <property type="nucleotide sequence ID" value="NZ_JBIGHY010000004.1"/>
</dbReference>
<proteinExistence type="predicted"/>
<gene>
    <name evidence="2" type="ORF">ACG02S_13880</name>
</gene>
<dbReference type="InterPro" id="IPR042047">
    <property type="entry name" value="SleB_dom1"/>
</dbReference>
<dbReference type="EMBL" id="JBIGHY010000004">
    <property type="protein sequence ID" value="MFG6414984.1"/>
    <property type="molecule type" value="Genomic_DNA"/>
</dbReference>
<dbReference type="Pfam" id="PF07486">
    <property type="entry name" value="Hydrolase_2"/>
    <property type="match status" value="1"/>
</dbReference>
<dbReference type="SUPFAM" id="SSF50494">
    <property type="entry name" value="Trypsin-like serine proteases"/>
    <property type="match status" value="1"/>
</dbReference>
<dbReference type="GO" id="GO:0016787">
    <property type="term" value="F:hydrolase activity"/>
    <property type="evidence" value="ECO:0007669"/>
    <property type="project" value="UniProtKB-KW"/>
</dbReference>
<name>A0ABW7EQ41_9BURK</name>
<comment type="caution">
    <text evidence="2">The sequence shown here is derived from an EMBL/GenBank/DDBJ whole genome shotgun (WGS) entry which is preliminary data.</text>
</comment>
<keyword evidence="3" id="KW-1185">Reference proteome</keyword>
<dbReference type="InterPro" id="IPR011105">
    <property type="entry name" value="Cell_wall_hydrolase_SleB"/>
</dbReference>
<reference evidence="2 3" key="1">
    <citation type="submission" date="2024-09" db="EMBL/GenBank/DDBJ databases">
        <title>Novel species of the genus Pelomonas and Roseateles isolated from streams.</title>
        <authorList>
            <person name="Lu H."/>
        </authorList>
    </citation>
    <scope>NUCLEOTIDE SEQUENCE [LARGE SCALE GENOMIC DNA]</scope>
    <source>
        <strain evidence="2 3">DC23W</strain>
    </source>
</reference>
<sequence length="378" mass="40719">MAWASICNNSHGDGAGSLGALVRERAGSGRVFAVTAAHVLATNPQAALNDEVEIDCNLGDAPVLGQLCDWLPRFDSSAASDMDIAISTLGPDACRALSTVPDLLPAGLAQPALGADVFLRREGGQVRGTMLGYVSCWVRAGQNHPQRYFIHDAVCYHLDDASVHGNSGAPVWDQHERLVAIHIGATPPGTAGNALGVPIQRILDRWSLELVSRGFQPSAQPPLLPTVHRVVATGEAAPAASDAANGDDTNVLIRTVYGEARGEPEDGMAAVAHVVLNRVRAQRYWGRTITAVCLKPYQFSCWNANDPNRARLLELQAGDARLQQVAQVVQRVQGHAYPDPTDGATHYHNRWMARPPRWVQGRPPCRVIGNHAFYKNID</sequence>
<organism evidence="2 3">
    <name type="scientific">Pelomonas dachongensis</name>
    <dbReference type="NCBI Taxonomy" id="3299029"/>
    <lineage>
        <taxon>Bacteria</taxon>
        <taxon>Pseudomonadati</taxon>
        <taxon>Pseudomonadota</taxon>
        <taxon>Betaproteobacteria</taxon>
        <taxon>Burkholderiales</taxon>
        <taxon>Sphaerotilaceae</taxon>
        <taxon>Roseateles</taxon>
    </lineage>
</organism>
<evidence type="ECO:0000313" key="3">
    <source>
        <dbReference type="Proteomes" id="UP001606300"/>
    </source>
</evidence>